<dbReference type="AlphaFoldDB" id="A0A915I0F1"/>
<organism evidence="2 3">
    <name type="scientific">Romanomermis culicivorax</name>
    <name type="common">Nematode worm</name>
    <dbReference type="NCBI Taxonomy" id="13658"/>
    <lineage>
        <taxon>Eukaryota</taxon>
        <taxon>Metazoa</taxon>
        <taxon>Ecdysozoa</taxon>
        <taxon>Nematoda</taxon>
        <taxon>Enoplea</taxon>
        <taxon>Dorylaimia</taxon>
        <taxon>Mermithida</taxon>
        <taxon>Mermithoidea</taxon>
        <taxon>Mermithidae</taxon>
        <taxon>Romanomermis</taxon>
    </lineage>
</organism>
<evidence type="ECO:0000256" key="1">
    <source>
        <dbReference type="SAM" id="MobiDB-lite"/>
    </source>
</evidence>
<feature type="region of interest" description="Disordered" evidence="1">
    <location>
        <begin position="1"/>
        <end position="23"/>
    </location>
</feature>
<proteinExistence type="predicted"/>
<keyword evidence="2" id="KW-1185">Reference proteome</keyword>
<evidence type="ECO:0000313" key="2">
    <source>
        <dbReference type="Proteomes" id="UP000887565"/>
    </source>
</evidence>
<protein>
    <submittedName>
        <fullName evidence="3">Uncharacterized protein</fullName>
    </submittedName>
</protein>
<evidence type="ECO:0000313" key="3">
    <source>
        <dbReference type="WBParaSite" id="nRc.2.0.1.t07587-RA"/>
    </source>
</evidence>
<accession>A0A915I0F1</accession>
<dbReference type="WBParaSite" id="nRc.2.0.1.t07587-RA">
    <property type="protein sequence ID" value="nRc.2.0.1.t07587-RA"/>
    <property type="gene ID" value="nRc.2.0.1.g07587"/>
</dbReference>
<reference evidence="3" key="1">
    <citation type="submission" date="2022-11" db="UniProtKB">
        <authorList>
            <consortium name="WormBaseParasite"/>
        </authorList>
    </citation>
    <scope>IDENTIFICATION</scope>
</reference>
<sequence>MSIGLPEQYSLAPHLPSPVKTKGALRQQAMTSEIYFEGFPYIYRIIKLKMKATLDLNRRYWKRHAVDDKNYRQGADGERGQNPFSAKSYAL</sequence>
<dbReference type="Proteomes" id="UP000887565">
    <property type="component" value="Unplaced"/>
</dbReference>
<feature type="region of interest" description="Disordered" evidence="1">
    <location>
        <begin position="71"/>
        <end position="91"/>
    </location>
</feature>
<name>A0A915I0F1_ROMCU</name>